<protein>
    <submittedName>
        <fullName evidence="6">Epithelial membrane protein 1</fullName>
    </submittedName>
</protein>
<dbReference type="PANTHER" id="PTHR10671:SF85">
    <property type="entry name" value="EPITHELIAL MEMBRANE PROTEIN 1"/>
    <property type="match status" value="1"/>
</dbReference>
<keyword evidence="3 5" id="KW-1133">Transmembrane helix</keyword>
<dbReference type="RefSeq" id="XP_023663488.1">
    <property type="nucleotide sequence ID" value="XM_023807720.2"/>
</dbReference>
<reference evidence="6" key="1">
    <citation type="submission" date="2025-08" db="UniProtKB">
        <authorList>
            <consortium name="Ensembl"/>
        </authorList>
    </citation>
    <scope>IDENTIFICATION</scope>
</reference>
<organism evidence="6 7">
    <name type="scientific">Paramormyrops kingsleyae</name>
    <dbReference type="NCBI Taxonomy" id="1676925"/>
    <lineage>
        <taxon>Eukaryota</taxon>
        <taxon>Metazoa</taxon>
        <taxon>Chordata</taxon>
        <taxon>Craniata</taxon>
        <taxon>Vertebrata</taxon>
        <taxon>Euteleostomi</taxon>
        <taxon>Actinopterygii</taxon>
        <taxon>Neopterygii</taxon>
        <taxon>Teleostei</taxon>
        <taxon>Osteoglossocephala</taxon>
        <taxon>Osteoglossomorpha</taxon>
        <taxon>Osteoglossiformes</taxon>
        <taxon>Mormyridae</taxon>
        <taxon>Paramormyrops</taxon>
    </lineage>
</organism>
<dbReference type="Proteomes" id="UP000261540">
    <property type="component" value="Unplaced"/>
</dbReference>
<keyword evidence="4 5" id="KW-0472">Membrane</keyword>
<dbReference type="Gene3D" id="1.20.140.150">
    <property type="match status" value="1"/>
</dbReference>
<feature type="transmembrane region" description="Helical" evidence="5">
    <location>
        <begin position="133"/>
        <end position="155"/>
    </location>
</feature>
<dbReference type="CTD" id="2012"/>
<dbReference type="GeneTree" id="ENSGT00950000182696"/>
<proteinExistence type="predicted"/>
<accession>A0A3B3QI82</accession>
<dbReference type="AlphaFoldDB" id="A0A3B3QI82"/>
<dbReference type="KEGG" id="pki:111841747"/>
<dbReference type="GO" id="GO:0005886">
    <property type="term" value="C:plasma membrane"/>
    <property type="evidence" value="ECO:0007669"/>
    <property type="project" value="TreeGrafter"/>
</dbReference>
<keyword evidence="2 5" id="KW-0812">Transmembrane</keyword>
<evidence type="ECO:0000256" key="4">
    <source>
        <dbReference type="ARBA" id="ARBA00023136"/>
    </source>
</evidence>
<evidence type="ECO:0000313" key="6">
    <source>
        <dbReference type="Ensembl" id="ENSPKIP00000005524.1"/>
    </source>
</evidence>
<feature type="transmembrane region" description="Helical" evidence="5">
    <location>
        <begin position="5"/>
        <end position="24"/>
    </location>
</feature>
<dbReference type="Ensembl" id="ENSPKIT00000029531.1">
    <property type="protein sequence ID" value="ENSPKIP00000005524.1"/>
    <property type="gene ID" value="ENSPKIG00000022167.1"/>
</dbReference>
<dbReference type="Pfam" id="PF00822">
    <property type="entry name" value="PMP22_Claudin"/>
    <property type="match status" value="1"/>
</dbReference>
<dbReference type="InterPro" id="IPR004031">
    <property type="entry name" value="PMP22/EMP/MP20/Claudin"/>
</dbReference>
<dbReference type="OrthoDB" id="8678517at2759"/>
<reference evidence="6" key="2">
    <citation type="submission" date="2025-09" db="UniProtKB">
        <authorList>
            <consortium name="Ensembl"/>
        </authorList>
    </citation>
    <scope>IDENTIFICATION</scope>
</reference>
<comment type="subcellular location">
    <subcellularLocation>
        <location evidence="1">Membrane</location>
        <topology evidence="1">Multi-pass membrane protein</topology>
    </subcellularLocation>
</comment>
<name>A0A3B3QI82_9TELE</name>
<evidence type="ECO:0000256" key="5">
    <source>
        <dbReference type="SAM" id="Phobius"/>
    </source>
</evidence>
<evidence type="ECO:0000256" key="1">
    <source>
        <dbReference type="ARBA" id="ARBA00004141"/>
    </source>
</evidence>
<evidence type="ECO:0000313" key="7">
    <source>
        <dbReference type="Proteomes" id="UP000261540"/>
    </source>
</evidence>
<dbReference type="GeneID" id="111841747"/>
<sequence length="161" mass="18394">MWIHVASIFTLHVTTVILLLIATIKNAWWYTDTMATDVWGRWRMVGRGWTYSELPGSYPDEPLQVVQATTVLACLFSILGLFVYVAQLFLLRKGQKFILSCVFQLVSCLCIMIAASVYTATFHKDEDGWYGPSYVLAWISFVLTFISSICYFFLLKTTTES</sequence>
<dbReference type="PANTHER" id="PTHR10671">
    <property type="entry name" value="EPITHELIAL MEMBRANE PROTEIN-RELATED"/>
    <property type="match status" value="1"/>
</dbReference>
<feature type="transmembrane region" description="Helical" evidence="5">
    <location>
        <begin position="97"/>
        <end position="121"/>
    </location>
</feature>
<dbReference type="InterPro" id="IPR050579">
    <property type="entry name" value="PMP-22/EMP/MP20-like"/>
</dbReference>
<evidence type="ECO:0000256" key="3">
    <source>
        <dbReference type="ARBA" id="ARBA00022989"/>
    </source>
</evidence>
<keyword evidence="7" id="KW-1185">Reference proteome</keyword>
<evidence type="ECO:0000256" key="2">
    <source>
        <dbReference type="ARBA" id="ARBA00022692"/>
    </source>
</evidence>
<feature type="transmembrane region" description="Helical" evidence="5">
    <location>
        <begin position="65"/>
        <end position="85"/>
    </location>
</feature>